<dbReference type="AlphaFoldDB" id="A0A5D0CUI1"/>
<dbReference type="InterPro" id="IPR007060">
    <property type="entry name" value="FtsL/DivIC"/>
</dbReference>
<feature type="transmembrane region" description="Helical" evidence="2">
    <location>
        <begin position="26"/>
        <end position="45"/>
    </location>
</feature>
<gene>
    <name evidence="3" type="ORF">FRY98_17460</name>
</gene>
<name>A0A5D0CUI1_9BACL</name>
<evidence type="ECO:0000313" key="4">
    <source>
        <dbReference type="Proteomes" id="UP000325218"/>
    </source>
</evidence>
<dbReference type="OrthoDB" id="2382043at2"/>
<dbReference type="Pfam" id="PF04977">
    <property type="entry name" value="DivIC"/>
    <property type="match status" value="1"/>
</dbReference>
<proteinExistence type="predicted"/>
<evidence type="ECO:0000256" key="2">
    <source>
        <dbReference type="SAM" id="Phobius"/>
    </source>
</evidence>
<keyword evidence="4" id="KW-1185">Reference proteome</keyword>
<keyword evidence="2" id="KW-0812">Transmembrane</keyword>
<feature type="compositionally biased region" description="Polar residues" evidence="1">
    <location>
        <begin position="1"/>
        <end position="14"/>
    </location>
</feature>
<feature type="region of interest" description="Disordered" evidence="1">
    <location>
        <begin position="1"/>
        <end position="21"/>
    </location>
</feature>
<keyword evidence="2" id="KW-0472">Membrane</keyword>
<evidence type="ECO:0000256" key="1">
    <source>
        <dbReference type="SAM" id="MobiDB-lite"/>
    </source>
</evidence>
<comment type="caution">
    <text evidence="3">The sequence shown here is derived from an EMBL/GenBank/DDBJ whole genome shotgun (WGS) entry which is preliminary data.</text>
</comment>
<dbReference type="EMBL" id="VSDO01000003">
    <property type="protein sequence ID" value="TYA12477.1"/>
    <property type="molecule type" value="Genomic_DNA"/>
</dbReference>
<sequence length="116" mass="13013">MREAAANTSRNNHQPPAKTAGARRRLRLWAAFMVLFLGWAGYTFISQSGEIGKKSVQLAERKTARAENEQALNQLKYELNRLKDPEYIGQIAMKKYGLYKPGEIPVRVSGSESGND</sequence>
<dbReference type="RefSeq" id="WP_148454248.1">
    <property type="nucleotide sequence ID" value="NZ_VSDO01000003.1"/>
</dbReference>
<reference evidence="3 4" key="1">
    <citation type="submission" date="2019-08" db="EMBL/GenBank/DDBJ databases">
        <title>Genome sequencing of Paenibacillus faecis DSM 23593(T).</title>
        <authorList>
            <person name="Kook J.-K."/>
            <person name="Park S.-N."/>
            <person name="Lim Y.K."/>
        </authorList>
    </citation>
    <scope>NUCLEOTIDE SEQUENCE [LARGE SCALE GENOMIC DNA]</scope>
    <source>
        <strain evidence="3 4">DSM 23593</strain>
    </source>
</reference>
<dbReference type="Proteomes" id="UP000325218">
    <property type="component" value="Unassembled WGS sequence"/>
</dbReference>
<accession>A0A5D0CUI1</accession>
<protein>
    <submittedName>
        <fullName evidence="3">Septum formation initiator family protein</fullName>
    </submittedName>
</protein>
<keyword evidence="2" id="KW-1133">Transmembrane helix</keyword>
<evidence type="ECO:0000313" key="3">
    <source>
        <dbReference type="EMBL" id="TYA12477.1"/>
    </source>
</evidence>
<organism evidence="3 4">
    <name type="scientific">Paenibacillus faecis</name>
    <dbReference type="NCBI Taxonomy" id="862114"/>
    <lineage>
        <taxon>Bacteria</taxon>
        <taxon>Bacillati</taxon>
        <taxon>Bacillota</taxon>
        <taxon>Bacilli</taxon>
        <taxon>Bacillales</taxon>
        <taxon>Paenibacillaceae</taxon>
        <taxon>Paenibacillus</taxon>
    </lineage>
</organism>